<dbReference type="SUPFAM" id="SSF143120">
    <property type="entry name" value="YefM-like"/>
    <property type="match status" value="1"/>
</dbReference>
<dbReference type="PANTHER" id="PTHR33713">
    <property type="entry name" value="ANTITOXIN YAFN-RELATED"/>
    <property type="match status" value="1"/>
</dbReference>
<dbReference type="Gene3D" id="3.40.1620.10">
    <property type="entry name" value="YefM-like domain"/>
    <property type="match status" value="1"/>
</dbReference>
<dbReference type="RefSeq" id="WP_248636550.1">
    <property type="nucleotide sequence ID" value="NZ_JALPTH010000030.1"/>
</dbReference>
<dbReference type="Proteomes" id="UP001522868">
    <property type="component" value="Unassembled WGS sequence"/>
</dbReference>
<proteinExistence type="inferred from homology"/>
<name>A0ABT0IHB5_9ACTN</name>
<comment type="caution">
    <text evidence="3">The sequence shown here is derived from an EMBL/GenBank/DDBJ whole genome shotgun (WGS) entry which is preliminary data.</text>
</comment>
<dbReference type="InterPro" id="IPR006442">
    <property type="entry name" value="Antitoxin_Phd/YefM"/>
</dbReference>
<evidence type="ECO:0000313" key="3">
    <source>
        <dbReference type="EMBL" id="MCK8680722.1"/>
    </source>
</evidence>
<comment type="function">
    <text evidence="2">Antitoxin component of a type II toxin-antitoxin (TA) system.</text>
</comment>
<dbReference type="EMBL" id="JALPTH010000030">
    <property type="protein sequence ID" value="MCK8680722.1"/>
    <property type="molecule type" value="Genomic_DNA"/>
</dbReference>
<dbReference type="NCBIfam" id="TIGR01552">
    <property type="entry name" value="phd_fam"/>
    <property type="match status" value="1"/>
</dbReference>
<sequence>MTQQTYSITEARERLDELVHEVGATGEPVGITEHGQLVAVLVGPADALELQEARALAAYRARQARGEDAGVPAEEAYRRVFGDGA</sequence>
<organism evidence="3 4">
    <name type="scientific">Streptomyces lichenis</name>
    <dbReference type="NCBI Taxonomy" id="2306967"/>
    <lineage>
        <taxon>Bacteria</taxon>
        <taxon>Bacillati</taxon>
        <taxon>Actinomycetota</taxon>
        <taxon>Actinomycetes</taxon>
        <taxon>Kitasatosporales</taxon>
        <taxon>Streptomycetaceae</taxon>
        <taxon>Streptomyces</taxon>
    </lineage>
</organism>
<evidence type="ECO:0000313" key="4">
    <source>
        <dbReference type="Proteomes" id="UP001522868"/>
    </source>
</evidence>
<dbReference type="Pfam" id="PF02604">
    <property type="entry name" value="PhdYeFM_antitox"/>
    <property type="match status" value="1"/>
</dbReference>
<protein>
    <recommendedName>
        <fullName evidence="2">Antitoxin</fullName>
    </recommendedName>
</protein>
<evidence type="ECO:0000256" key="2">
    <source>
        <dbReference type="RuleBase" id="RU362080"/>
    </source>
</evidence>
<reference evidence="3 4" key="1">
    <citation type="submission" date="2022-04" db="EMBL/GenBank/DDBJ databases">
        <title>Streptomyces sp. nov. LCR6-01 isolated from Lichen of Dirinaria sp.</title>
        <authorList>
            <person name="Kanchanasin P."/>
            <person name="Tanasupawat S."/>
            <person name="Phongsopitanun W."/>
        </authorList>
    </citation>
    <scope>NUCLEOTIDE SEQUENCE [LARGE SCALE GENOMIC DNA]</scope>
    <source>
        <strain evidence="3 4">LCR6-01</strain>
    </source>
</reference>
<gene>
    <name evidence="3" type="ORF">M1O15_25675</name>
</gene>
<accession>A0ABT0IHB5</accession>
<evidence type="ECO:0000256" key="1">
    <source>
        <dbReference type="ARBA" id="ARBA00009981"/>
    </source>
</evidence>
<dbReference type="InterPro" id="IPR036165">
    <property type="entry name" value="YefM-like_sf"/>
</dbReference>
<dbReference type="PANTHER" id="PTHR33713:SF10">
    <property type="entry name" value="ANTITOXIN YAFN"/>
    <property type="match status" value="1"/>
</dbReference>
<comment type="similarity">
    <text evidence="1 2">Belongs to the phD/YefM antitoxin family.</text>
</comment>
<dbReference type="InterPro" id="IPR051405">
    <property type="entry name" value="phD/YefM_antitoxin"/>
</dbReference>
<keyword evidence="4" id="KW-1185">Reference proteome</keyword>